<name>A0ACC3YCC9_COLTU</name>
<gene>
    <name evidence="1" type="ORF">CTRU02_215641</name>
</gene>
<proteinExistence type="predicted"/>
<evidence type="ECO:0000313" key="1">
    <source>
        <dbReference type="EMBL" id="KAL0929475.1"/>
    </source>
</evidence>
<evidence type="ECO:0000313" key="2">
    <source>
        <dbReference type="Proteomes" id="UP000805649"/>
    </source>
</evidence>
<accession>A0ACC3YCC9</accession>
<protein>
    <submittedName>
        <fullName evidence="1">Adenosine/AMP deaminase</fullName>
    </submittedName>
</protein>
<dbReference type="Proteomes" id="UP000805649">
    <property type="component" value="Unassembled WGS sequence"/>
</dbReference>
<sequence length="616" mass="70872">MSSTAGPLPHHPADMDMAQEMIDAHDKVIEEAGDSLSGQPWPRRRQDTILDVGRLRTRAAVAAVKIDRFDEYMRQRNEIMSRESTLSFDFRLTVLASPKEKKANIIIQALKKEDDSEVYGAAEPRLGWDGQPHSRFAADHFLSNVDLIENTKLFKVATKMPKGAHLHIHFNACLKPTTLLGIAKEMDRMFITSDISLAPNGDGIAQGDVAIALHRCEIQFSILPTEKENPGNLFSPRYVKRQTMKYSQFLSEFPQHYNGQDAEEWLISKMIFHDQEAHNHLQTVQGAWEKFNGRTRMMKGLFNYETAYRKYTRSCLEDFVRDNIQYAEIRPNFMETNQLWTDDGTQQINNVGIMKIIIEEYESFQATTEDYFGGLKVIYCTPRSFPNKSVEFALAECLTFKQKWPQWIAGFDLVGEESKGRPLKDFVPEFLEFRKNCDDAKVDIPFLFHCGETTEIGNDTDSNLVDALLLNSKRIGHGFALARHPYIMEHMKKRGICLEVCPISNEELGLTPRITGHSMYNLLANNVHCTLNSDNGTIFRSSLSHDFYQAMVGKTDMTLHGWRQLIEWSLEHSCMSKEELEAVRIEWETRWENFLDWIIFEYGGVQVLEEKSKTYT</sequence>
<dbReference type="EMBL" id="VUJX02000017">
    <property type="protein sequence ID" value="KAL0929475.1"/>
    <property type="molecule type" value="Genomic_DNA"/>
</dbReference>
<comment type="caution">
    <text evidence="1">The sequence shown here is derived from an EMBL/GenBank/DDBJ whole genome shotgun (WGS) entry which is preliminary data.</text>
</comment>
<keyword evidence="2" id="KW-1185">Reference proteome</keyword>
<organism evidence="1 2">
    <name type="scientific">Colletotrichum truncatum</name>
    <name type="common">Anthracnose fungus</name>
    <name type="synonym">Colletotrichum capsici</name>
    <dbReference type="NCBI Taxonomy" id="5467"/>
    <lineage>
        <taxon>Eukaryota</taxon>
        <taxon>Fungi</taxon>
        <taxon>Dikarya</taxon>
        <taxon>Ascomycota</taxon>
        <taxon>Pezizomycotina</taxon>
        <taxon>Sordariomycetes</taxon>
        <taxon>Hypocreomycetidae</taxon>
        <taxon>Glomerellales</taxon>
        <taxon>Glomerellaceae</taxon>
        <taxon>Colletotrichum</taxon>
        <taxon>Colletotrichum truncatum species complex</taxon>
    </lineage>
</organism>
<reference evidence="1 2" key="1">
    <citation type="journal article" date="2020" name="Phytopathology">
        <title>Genome Sequence Resources of Colletotrichum truncatum, C. plurivorum, C. musicola, and C. sojae: Four Species Pathogenic to Soybean (Glycine max).</title>
        <authorList>
            <person name="Rogerio F."/>
            <person name="Boufleur T.R."/>
            <person name="Ciampi-Guillardi M."/>
            <person name="Sukno S.A."/>
            <person name="Thon M.R."/>
            <person name="Massola Junior N.S."/>
            <person name="Baroncelli R."/>
        </authorList>
    </citation>
    <scope>NUCLEOTIDE SEQUENCE [LARGE SCALE GENOMIC DNA]</scope>
    <source>
        <strain evidence="1 2">CMES1059</strain>
    </source>
</reference>